<feature type="DNA-binding region" description="H-T-H motif" evidence="2">
    <location>
        <begin position="30"/>
        <end position="49"/>
    </location>
</feature>
<keyword evidence="5" id="KW-1185">Reference proteome</keyword>
<gene>
    <name evidence="4" type="ORF">H0486_11010</name>
</gene>
<dbReference type="InterPro" id="IPR050624">
    <property type="entry name" value="HTH-type_Tx_Regulator"/>
</dbReference>
<dbReference type="InterPro" id="IPR009057">
    <property type="entry name" value="Homeodomain-like_sf"/>
</dbReference>
<dbReference type="EMBL" id="JACEGA010000001">
    <property type="protein sequence ID" value="MBB2183408.1"/>
    <property type="molecule type" value="Genomic_DNA"/>
</dbReference>
<evidence type="ECO:0000259" key="3">
    <source>
        <dbReference type="PROSITE" id="PS50977"/>
    </source>
</evidence>
<dbReference type="GO" id="GO:0003677">
    <property type="term" value="F:DNA binding"/>
    <property type="evidence" value="ECO:0007669"/>
    <property type="project" value="UniProtKB-UniRule"/>
</dbReference>
<dbReference type="PANTHER" id="PTHR43479">
    <property type="entry name" value="ACREF/ENVCD OPERON REPRESSOR-RELATED"/>
    <property type="match status" value="1"/>
</dbReference>
<organism evidence="4 5">
    <name type="scientific">Variimorphobacter saccharofermentans</name>
    <dbReference type="NCBI Taxonomy" id="2755051"/>
    <lineage>
        <taxon>Bacteria</taxon>
        <taxon>Bacillati</taxon>
        <taxon>Bacillota</taxon>
        <taxon>Clostridia</taxon>
        <taxon>Lachnospirales</taxon>
        <taxon>Lachnospiraceae</taxon>
        <taxon>Variimorphobacter</taxon>
    </lineage>
</organism>
<keyword evidence="1 2" id="KW-0238">DNA-binding</keyword>
<evidence type="ECO:0000256" key="2">
    <source>
        <dbReference type="PROSITE-ProRule" id="PRU00335"/>
    </source>
</evidence>
<proteinExistence type="predicted"/>
<accession>A0A839K1X1</accession>
<feature type="domain" description="HTH tetR-type" evidence="3">
    <location>
        <begin position="7"/>
        <end position="67"/>
    </location>
</feature>
<dbReference type="PANTHER" id="PTHR43479:SF11">
    <property type="entry name" value="ACREF_ENVCD OPERON REPRESSOR-RELATED"/>
    <property type="match status" value="1"/>
</dbReference>
<protein>
    <submittedName>
        <fullName evidence="4">TetR/AcrR family transcriptional regulator</fullName>
    </submittedName>
</protein>
<evidence type="ECO:0000313" key="4">
    <source>
        <dbReference type="EMBL" id="MBB2183408.1"/>
    </source>
</evidence>
<dbReference type="AlphaFoldDB" id="A0A839K1X1"/>
<dbReference type="InterPro" id="IPR001647">
    <property type="entry name" value="HTH_TetR"/>
</dbReference>
<dbReference type="Pfam" id="PF00440">
    <property type="entry name" value="TetR_N"/>
    <property type="match status" value="1"/>
</dbReference>
<dbReference type="RefSeq" id="WP_228353065.1">
    <property type="nucleotide sequence ID" value="NZ_JACEGA010000001.1"/>
</dbReference>
<dbReference type="PROSITE" id="PS50977">
    <property type="entry name" value="HTH_TETR_2"/>
    <property type="match status" value="1"/>
</dbReference>
<evidence type="ECO:0000256" key="1">
    <source>
        <dbReference type="ARBA" id="ARBA00023125"/>
    </source>
</evidence>
<reference evidence="4 5" key="1">
    <citation type="submission" date="2020-07" db="EMBL/GenBank/DDBJ databases">
        <title>Characterization and genome sequencing of isolate MD1, a novel member within the family Lachnospiraceae.</title>
        <authorList>
            <person name="Rettenmaier R."/>
            <person name="Di Bello L."/>
            <person name="Zinser C."/>
            <person name="Scheitz K."/>
            <person name="Liebl W."/>
            <person name="Zverlov V."/>
        </authorList>
    </citation>
    <scope>NUCLEOTIDE SEQUENCE [LARGE SCALE GENOMIC DNA]</scope>
    <source>
        <strain evidence="4 5">MD1</strain>
    </source>
</reference>
<comment type="caution">
    <text evidence="4">The sequence shown here is derived from an EMBL/GenBank/DDBJ whole genome shotgun (WGS) entry which is preliminary data.</text>
</comment>
<name>A0A839K1X1_9FIRM</name>
<evidence type="ECO:0000313" key="5">
    <source>
        <dbReference type="Proteomes" id="UP000574276"/>
    </source>
</evidence>
<dbReference type="SUPFAM" id="SSF46689">
    <property type="entry name" value="Homeodomain-like"/>
    <property type="match status" value="1"/>
</dbReference>
<dbReference type="Gene3D" id="1.10.357.10">
    <property type="entry name" value="Tetracycline Repressor, domain 2"/>
    <property type="match status" value="1"/>
</dbReference>
<sequence>MARMQPELRKQELIEIAFRQFLQQGYHKTSIRSIVGEAKGEIGMFYHHFSSKEEIFHEVLEQYNKQYINKVKNLIAKENKTPILELMELVFSDLEDSLYEYAHMNRGAVNKQMLTLLHQQTLLTLKPVFCDLLKERILRGEIALPEVDIGLLTDFLLYGISAVLHDQDEKNIKAKEQAIRLLMIKMLEC</sequence>
<dbReference type="Proteomes" id="UP000574276">
    <property type="component" value="Unassembled WGS sequence"/>
</dbReference>